<protein>
    <submittedName>
        <fullName evidence="2">Uncharacterized protein</fullName>
    </submittedName>
</protein>
<keyword evidence="3" id="KW-1185">Reference proteome</keyword>
<organism evidence="2 3">
    <name type="scientific">Eumeta variegata</name>
    <name type="common">Bagworm moth</name>
    <name type="synonym">Eumeta japonica</name>
    <dbReference type="NCBI Taxonomy" id="151549"/>
    <lineage>
        <taxon>Eukaryota</taxon>
        <taxon>Metazoa</taxon>
        <taxon>Ecdysozoa</taxon>
        <taxon>Arthropoda</taxon>
        <taxon>Hexapoda</taxon>
        <taxon>Insecta</taxon>
        <taxon>Pterygota</taxon>
        <taxon>Neoptera</taxon>
        <taxon>Endopterygota</taxon>
        <taxon>Lepidoptera</taxon>
        <taxon>Glossata</taxon>
        <taxon>Ditrysia</taxon>
        <taxon>Tineoidea</taxon>
        <taxon>Psychidae</taxon>
        <taxon>Oiketicinae</taxon>
        <taxon>Eumeta</taxon>
    </lineage>
</organism>
<feature type="compositionally biased region" description="Basic and acidic residues" evidence="1">
    <location>
        <begin position="53"/>
        <end position="69"/>
    </location>
</feature>
<dbReference type="Proteomes" id="UP000299102">
    <property type="component" value="Unassembled WGS sequence"/>
</dbReference>
<name>A0A4C1WW26_EUMVA</name>
<dbReference type="AlphaFoldDB" id="A0A4C1WW26"/>
<reference evidence="2 3" key="1">
    <citation type="journal article" date="2019" name="Commun. Biol.">
        <title>The bagworm genome reveals a unique fibroin gene that provides high tensile strength.</title>
        <authorList>
            <person name="Kono N."/>
            <person name="Nakamura H."/>
            <person name="Ohtoshi R."/>
            <person name="Tomita M."/>
            <person name="Numata K."/>
            <person name="Arakawa K."/>
        </authorList>
    </citation>
    <scope>NUCLEOTIDE SEQUENCE [LARGE SCALE GENOMIC DNA]</scope>
</reference>
<evidence type="ECO:0000256" key="1">
    <source>
        <dbReference type="SAM" id="MobiDB-lite"/>
    </source>
</evidence>
<feature type="region of interest" description="Disordered" evidence="1">
    <location>
        <begin position="1"/>
        <end position="29"/>
    </location>
</feature>
<feature type="region of interest" description="Disordered" evidence="1">
    <location>
        <begin position="50"/>
        <end position="74"/>
    </location>
</feature>
<sequence length="99" mass="11036">MLAGDGARFRRKSNSAGYSNSTGSGRRTTYISNLNPNCYPARSSFYAAQRYSETGKTDKRIDEPSESRRSSPPIEIRMLAATFPASWAGLGYLMERDRT</sequence>
<gene>
    <name evidence="2" type="ORF">EVAR_97846_1</name>
</gene>
<evidence type="ECO:0000313" key="3">
    <source>
        <dbReference type="Proteomes" id="UP000299102"/>
    </source>
</evidence>
<evidence type="ECO:0000313" key="2">
    <source>
        <dbReference type="EMBL" id="GBP55638.1"/>
    </source>
</evidence>
<feature type="compositionally biased region" description="Polar residues" evidence="1">
    <location>
        <begin position="14"/>
        <end position="29"/>
    </location>
</feature>
<dbReference type="EMBL" id="BGZK01000674">
    <property type="protein sequence ID" value="GBP55638.1"/>
    <property type="molecule type" value="Genomic_DNA"/>
</dbReference>
<proteinExistence type="predicted"/>
<accession>A0A4C1WW26</accession>
<comment type="caution">
    <text evidence="2">The sequence shown here is derived from an EMBL/GenBank/DDBJ whole genome shotgun (WGS) entry which is preliminary data.</text>
</comment>